<feature type="transmembrane region" description="Helical" evidence="21">
    <location>
        <begin position="169"/>
        <end position="186"/>
    </location>
</feature>
<keyword evidence="5" id="KW-0328">Glycosyltransferase</keyword>
<evidence type="ECO:0000256" key="9">
    <source>
        <dbReference type="ARBA" id="ARBA00022984"/>
    </source>
</evidence>
<keyword evidence="12" id="KW-0131">Cell cycle</keyword>
<feature type="transmembrane region" description="Helical" evidence="21">
    <location>
        <begin position="303"/>
        <end position="322"/>
    </location>
</feature>
<evidence type="ECO:0000313" key="22">
    <source>
        <dbReference type="EMBL" id="UFZ03938.1"/>
    </source>
</evidence>
<name>A0ABY3RA56_9BRAD</name>
<organism evidence="22 23">
    <name type="scientific">Bradyrhizobium ontarionense</name>
    <dbReference type="NCBI Taxonomy" id="2898149"/>
    <lineage>
        <taxon>Bacteria</taxon>
        <taxon>Pseudomonadati</taxon>
        <taxon>Pseudomonadota</taxon>
        <taxon>Alphaproteobacteria</taxon>
        <taxon>Hyphomicrobiales</taxon>
        <taxon>Nitrobacteraceae</taxon>
        <taxon>Bradyrhizobium</taxon>
    </lineage>
</organism>
<evidence type="ECO:0000256" key="8">
    <source>
        <dbReference type="ARBA" id="ARBA00022960"/>
    </source>
</evidence>
<evidence type="ECO:0000256" key="10">
    <source>
        <dbReference type="ARBA" id="ARBA00022989"/>
    </source>
</evidence>
<dbReference type="RefSeq" id="WP_231319951.1">
    <property type="nucleotide sequence ID" value="NZ_CP088156.1"/>
</dbReference>
<feature type="transmembrane region" description="Helical" evidence="21">
    <location>
        <begin position="59"/>
        <end position="76"/>
    </location>
</feature>
<evidence type="ECO:0000256" key="14">
    <source>
        <dbReference type="ARBA" id="ARBA00032370"/>
    </source>
</evidence>
<feature type="transmembrane region" description="Helical" evidence="21">
    <location>
        <begin position="191"/>
        <end position="211"/>
    </location>
</feature>
<evidence type="ECO:0000256" key="21">
    <source>
        <dbReference type="SAM" id="Phobius"/>
    </source>
</evidence>
<gene>
    <name evidence="22" type="primary">ftsW</name>
    <name evidence="22" type="ORF">LQG66_32885</name>
</gene>
<feature type="transmembrane region" description="Helical" evidence="21">
    <location>
        <begin position="21"/>
        <end position="39"/>
    </location>
</feature>
<evidence type="ECO:0000256" key="18">
    <source>
        <dbReference type="ARBA" id="ARBA00041418"/>
    </source>
</evidence>
<evidence type="ECO:0000256" key="3">
    <source>
        <dbReference type="ARBA" id="ARBA00022475"/>
    </source>
</evidence>
<evidence type="ECO:0000256" key="19">
    <source>
        <dbReference type="ARBA" id="ARBA00044770"/>
    </source>
</evidence>
<dbReference type="EMBL" id="CP088156">
    <property type="protein sequence ID" value="UFZ03938.1"/>
    <property type="molecule type" value="Genomic_DNA"/>
</dbReference>
<feature type="transmembrane region" description="Helical" evidence="21">
    <location>
        <begin position="342"/>
        <end position="361"/>
    </location>
</feature>
<dbReference type="InterPro" id="IPR013437">
    <property type="entry name" value="FtsW"/>
</dbReference>
<dbReference type="PANTHER" id="PTHR30474">
    <property type="entry name" value="CELL CYCLE PROTEIN"/>
    <property type="match status" value="1"/>
</dbReference>
<evidence type="ECO:0000256" key="1">
    <source>
        <dbReference type="ARBA" id="ARBA00004651"/>
    </source>
</evidence>
<feature type="transmembrane region" description="Helical" evidence="21">
    <location>
        <begin position="114"/>
        <end position="137"/>
    </location>
</feature>
<dbReference type="InterPro" id="IPR001182">
    <property type="entry name" value="FtsW/RodA"/>
</dbReference>
<evidence type="ECO:0000256" key="2">
    <source>
        <dbReference type="ARBA" id="ARBA00004752"/>
    </source>
</evidence>
<comment type="subcellular location">
    <subcellularLocation>
        <location evidence="1">Cell membrane</location>
        <topology evidence="1">Multi-pass membrane protein</topology>
    </subcellularLocation>
</comment>
<feature type="transmembrane region" description="Helical" evidence="21">
    <location>
        <begin position="146"/>
        <end position="163"/>
    </location>
</feature>
<keyword evidence="7 21" id="KW-0812">Transmembrane</keyword>
<dbReference type="PANTHER" id="PTHR30474:SF2">
    <property type="entry name" value="PEPTIDOGLYCAN GLYCOSYLTRANSFERASE FTSW-RELATED"/>
    <property type="match status" value="1"/>
</dbReference>
<feature type="transmembrane region" description="Helical" evidence="21">
    <location>
        <begin position="265"/>
        <end position="291"/>
    </location>
</feature>
<keyword evidence="10 21" id="KW-1133">Transmembrane helix</keyword>
<keyword evidence="8" id="KW-0133">Cell shape</keyword>
<evidence type="ECO:0000256" key="5">
    <source>
        <dbReference type="ARBA" id="ARBA00022676"/>
    </source>
</evidence>
<evidence type="ECO:0000256" key="4">
    <source>
        <dbReference type="ARBA" id="ARBA00022618"/>
    </source>
</evidence>
<dbReference type="EC" id="2.4.99.28" evidence="19"/>
<reference evidence="22" key="1">
    <citation type="journal article" date="2024" name="Antonie Van Leeuwenhoek">
        <title>Bradyrhizobium ontarionense sp. nov., a novel bacterial symbiont isolated from Aeschynomene indica (Indian jointvetch), harbours photosynthesis, nitrogen fixation and nitrous oxide (N2O) reductase genes.</title>
        <authorList>
            <person name="Bromfield E.S.P."/>
            <person name="Cloutier S."/>
        </authorList>
    </citation>
    <scope>NUCLEOTIDE SEQUENCE</scope>
    <source>
        <strain evidence="22">A19</strain>
    </source>
</reference>
<sequence length="383" mass="41224">MLSREERNPLSDWWWTVDKPLLGSILALMLCGVILSLAASPPVATRIGLDPFHFFNRHVLFLLPSFIVLIGVSFLSPRQIRRSALLVFAIAIVLIVLTLAIGPEVKGSRRWITLVGVNIQASEAAKPAFVVVVAWLFSESARRPDMPATTMALALLLMLVSLLVMEPDFGQTMLILMVWGSLFFIAGMRMIWVAGLASAAAAGLFGAYLLVPHVAGRIKRFMNPASGDTFQVDTAMEAFSNGGWFGLGPGEGIAKRSLPDSHTDFVFAVAAEEFGIILCLALVTLFAFIVIRTLSRAYATEDAFSRFAASGLAILFGIQAAINISVNLQLIPAKGMTLPFVSYGGSSIVSLAYGVGMMLALTRQRPRIEIEATGAAGALRSYA</sequence>
<protein>
    <recommendedName>
        <fullName evidence="17">Probable peptidoglycan glycosyltransferase FtsW</fullName>
        <ecNumber evidence="19">2.4.99.28</ecNumber>
    </recommendedName>
    <alternativeName>
        <fullName evidence="18">Cell division protein FtsW</fullName>
    </alternativeName>
    <alternativeName>
        <fullName evidence="15">Cell wall polymerase</fullName>
    </alternativeName>
    <alternativeName>
        <fullName evidence="14">Peptidoglycan polymerase</fullName>
    </alternativeName>
</protein>
<evidence type="ECO:0000313" key="23">
    <source>
        <dbReference type="Proteomes" id="UP001431010"/>
    </source>
</evidence>
<evidence type="ECO:0000256" key="17">
    <source>
        <dbReference type="ARBA" id="ARBA00041185"/>
    </source>
</evidence>
<comment type="similarity">
    <text evidence="16">Belongs to the SEDS family. FtsW subfamily.</text>
</comment>
<evidence type="ECO:0000256" key="16">
    <source>
        <dbReference type="ARBA" id="ARBA00038053"/>
    </source>
</evidence>
<keyword evidence="23" id="KW-1185">Reference proteome</keyword>
<keyword evidence="3" id="KW-1003">Cell membrane</keyword>
<comment type="catalytic activity">
    <reaction evidence="20">
        <text>[GlcNAc-(1-&gt;4)-Mur2Ac(oyl-L-Ala-gamma-D-Glu-L-Lys-D-Ala-D-Ala)](n)-di-trans,octa-cis-undecaprenyl diphosphate + beta-D-GlcNAc-(1-&gt;4)-Mur2Ac(oyl-L-Ala-gamma-D-Glu-L-Lys-D-Ala-D-Ala)-di-trans,octa-cis-undecaprenyl diphosphate = [GlcNAc-(1-&gt;4)-Mur2Ac(oyl-L-Ala-gamma-D-Glu-L-Lys-D-Ala-D-Ala)](n+1)-di-trans,octa-cis-undecaprenyl diphosphate + di-trans,octa-cis-undecaprenyl diphosphate + H(+)</text>
        <dbReference type="Rhea" id="RHEA:23708"/>
        <dbReference type="Rhea" id="RHEA-COMP:9602"/>
        <dbReference type="Rhea" id="RHEA-COMP:9603"/>
        <dbReference type="ChEBI" id="CHEBI:15378"/>
        <dbReference type="ChEBI" id="CHEBI:58405"/>
        <dbReference type="ChEBI" id="CHEBI:60033"/>
        <dbReference type="ChEBI" id="CHEBI:78435"/>
        <dbReference type="EC" id="2.4.99.28"/>
    </reaction>
</comment>
<keyword evidence="4" id="KW-0132">Cell division</keyword>
<evidence type="ECO:0000256" key="7">
    <source>
        <dbReference type="ARBA" id="ARBA00022692"/>
    </source>
</evidence>
<evidence type="ECO:0000256" key="15">
    <source>
        <dbReference type="ARBA" id="ARBA00033270"/>
    </source>
</evidence>
<accession>A0ABY3RA56</accession>
<evidence type="ECO:0000256" key="12">
    <source>
        <dbReference type="ARBA" id="ARBA00023306"/>
    </source>
</evidence>
<dbReference type="Proteomes" id="UP001431010">
    <property type="component" value="Chromosome"/>
</dbReference>
<keyword evidence="11 21" id="KW-0472">Membrane</keyword>
<keyword evidence="9" id="KW-0573">Peptidoglycan synthesis</keyword>
<dbReference type="NCBIfam" id="TIGR02614">
    <property type="entry name" value="ftsW"/>
    <property type="match status" value="1"/>
</dbReference>
<keyword evidence="13" id="KW-0961">Cell wall biogenesis/degradation</keyword>
<feature type="transmembrane region" description="Helical" evidence="21">
    <location>
        <begin position="83"/>
        <end position="102"/>
    </location>
</feature>
<comment type="pathway">
    <text evidence="2">Cell wall biogenesis; peptidoglycan biosynthesis.</text>
</comment>
<dbReference type="Pfam" id="PF01098">
    <property type="entry name" value="FTSW_RODA_SPOVE"/>
    <property type="match status" value="1"/>
</dbReference>
<evidence type="ECO:0000256" key="13">
    <source>
        <dbReference type="ARBA" id="ARBA00023316"/>
    </source>
</evidence>
<proteinExistence type="inferred from homology"/>
<evidence type="ECO:0000256" key="6">
    <source>
        <dbReference type="ARBA" id="ARBA00022679"/>
    </source>
</evidence>
<keyword evidence="6" id="KW-0808">Transferase</keyword>
<evidence type="ECO:0000256" key="20">
    <source>
        <dbReference type="ARBA" id="ARBA00049902"/>
    </source>
</evidence>
<evidence type="ECO:0000256" key="11">
    <source>
        <dbReference type="ARBA" id="ARBA00023136"/>
    </source>
</evidence>